<keyword evidence="1" id="KW-0596">Phosphopantetheine</keyword>
<dbReference type="GO" id="GO:0016491">
    <property type="term" value="F:oxidoreductase activity"/>
    <property type="evidence" value="ECO:0007669"/>
    <property type="project" value="InterPro"/>
</dbReference>
<keyword evidence="2" id="KW-0597">Phosphoprotein</keyword>
<dbReference type="SUPFAM" id="SSF51905">
    <property type="entry name" value="FAD/NAD(P)-binding domain"/>
    <property type="match status" value="1"/>
</dbReference>
<dbReference type="PROSITE" id="PS00012">
    <property type="entry name" value="PHOSPHOPANTETHEINE"/>
    <property type="match status" value="1"/>
</dbReference>
<organism evidence="6 7">
    <name type="scientific">Aspergillus fumigatus (strain CBS 144.89 / FGSC A1163 / CEA10)</name>
    <name type="common">Neosartorya fumigata</name>
    <dbReference type="NCBI Taxonomy" id="451804"/>
    <lineage>
        <taxon>Eukaryota</taxon>
        <taxon>Fungi</taxon>
        <taxon>Dikarya</taxon>
        <taxon>Ascomycota</taxon>
        <taxon>Pezizomycotina</taxon>
        <taxon>Eurotiomycetes</taxon>
        <taxon>Eurotiomycetidae</taxon>
        <taxon>Eurotiales</taxon>
        <taxon>Aspergillaceae</taxon>
        <taxon>Aspergillus</taxon>
        <taxon>Aspergillus subgen. Fumigati</taxon>
    </lineage>
</organism>
<dbReference type="GO" id="GO:0006633">
    <property type="term" value="P:fatty acid biosynthetic process"/>
    <property type="evidence" value="ECO:0007669"/>
    <property type="project" value="TreeGrafter"/>
</dbReference>
<dbReference type="InterPro" id="IPR006162">
    <property type="entry name" value="Ppantetheine_attach_site"/>
</dbReference>
<evidence type="ECO:0000256" key="4">
    <source>
        <dbReference type="SAM" id="SignalP"/>
    </source>
</evidence>
<dbReference type="Gene3D" id="3.90.180.10">
    <property type="entry name" value="Medium-chain alcohol dehydrogenases, catalytic domain"/>
    <property type="match status" value="1"/>
</dbReference>
<dbReference type="SMART" id="SM00823">
    <property type="entry name" value="PKS_PP"/>
    <property type="match status" value="1"/>
</dbReference>
<evidence type="ECO:0000313" key="6">
    <source>
        <dbReference type="EMBL" id="EDP53296.1"/>
    </source>
</evidence>
<dbReference type="SUPFAM" id="SSF47336">
    <property type="entry name" value="ACP-like"/>
    <property type="match status" value="1"/>
</dbReference>
<dbReference type="PANTHER" id="PTHR43775">
    <property type="entry name" value="FATTY ACID SYNTHASE"/>
    <property type="match status" value="1"/>
</dbReference>
<dbReference type="InterPro" id="IPR020843">
    <property type="entry name" value="ER"/>
</dbReference>
<dbReference type="InterPro" id="IPR036188">
    <property type="entry name" value="FAD/NAD-bd_sf"/>
</dbReference>
<dbReference type="Gene3D" id="3.40.50.720">
    <property type="entry name" value="NAD(P)-binding Rossmann-like Domain"/>
    <property type="match status" value="2"/>
</dbReference>
<dbReference type="SMART" id="SM00822">
    <property type="entry name" value="PKS_KR"/>
    <property type="match status" value="1"/>
</dbReference>
<dbReference type="InterPro" id="IPR036291">
    <property type="entry name" value="NAD(P)-bd_dom_sf"/>
</dbReference>
<dbReference type="Proteomes" id="UP000001699">
    <property type="component" value="Unassembled WGS sequence"/>
</dbReference>
<dbReference type="SUPFAM" id="SSF51735">
    <property type="entry name" value="NAD(P)-binding Rossmann-fold domains"/>
    <property type="match status" value="2"/>
</dbReference>
<keyword evidence="3" id="KW-1133">Transmembrane helix</keyword>
<dbReference type="GO" id="GO:0004312">
    <property type="term" value="F:fatty acid synthase activity"/>
    <property type="evidence" value="ECO:0007669"/>
    <property type="project" value="TreeGrafter"/>
</dbReference>
<feature type="signal peptide" evidence="4">
    <location>
        <begin position="1"/>
        <end position="21"/>
    </location>
</feature>
<dbReference type="InterPro" id="IPR050091">
    <property type="entry name" value="PKS_NRPS_Biosynth_Enz"/>
</dbReference>
<dbReference type="InterPro" id="IPR013968">
    <property type="entry name" value="PKS_KR"/>
</dbReference>
<dbReference type="SMART" id="SM00829">
    <property type="entry name" value="PKS_ER"/>
    <property type="match status" value="1"/>
</dbReference>
<dbReference type="InterPro" id="IPR036736">
    <property type="entry name" value="ACP-like_sf"/>
</dbReference>
<sequence length="809" mass="87158">MGLRALAQLGLLAALSKVSTPVDKFKRLDHQGRDIGDTMFFTYFQPRDLLQVLWESLPAEAQSKTHAQKKVSDIKTTETGVVVSCTDGTSYEGSMVIGADGAYSVVRKHIQLMALREQPAAKEERPFLTTYRAFWMLMPLIPGLKEGVVKNWSWGGHHAGQTLGRDGDLYATAGSQEKRDRLTREYGIPAERIFSSRDASFAPAVLAATEGRGVDVVLNSLPGPLLQASLSVIAPLGHLIEFGKKEIETNSLVALECFSRGISLASLDVPTLLRRRGPDIHRILGEVTRLVDQRALKPHVQDAFRFLQTGAHMGKVVLPAGPEEVVPVVPRPKGITPRPRLRSDASYLVVGGVGGIGRSIAHWLVDHGAQNLILLSRSAGDLDLAQNQNAEGALFVRELRAAGCRVKPVSCDIALASSLAKALRACEDEGLPPVRGVIQGAMLLRDAIFEQMTLADWKSGLAPKLNGSWNLHTEFSTRGGLDFFVMLSSVSGVIGIASQTNYAAGGSYEDALARWRQARGLPGVSIDLGPISDIGYVSQEAKVAERLRKDGDFAMLDEEIVLRALNAAVLYPLGTSSRPQLVVGLNSEPGPQWDPAGGSQLGRDARFLHLRPRRKASPHGKAADGGADSSKAASLIGAAIASKLADIFMAPVTEIDLSKPPAHFGVDSLIAVELRNMLVLQAAADISIFNLLQTPSLAALAASVAEKSRHVNAAAYTHVLGPGCILTRFLSSYEPMLGRDEEAEYPGMAQARRKEQFNCGAGHSTYFCALCFILFLIGFILGVEGSSTLGRSEFNRPHCSSMDNSIKYR</sequence>
<dbReference type="CDD" id="cd05195">
    <property type="entry name" value="enoyl_red"/>
    <property type="match status" value="1"/>
</dbReference>
<accession>B0XZN7</accession>
<proteinExistence type="predicted"/>
<dbReference type="GO" id="GO:0031177">
    <property type="term" value="F:phosphopantetheine binding"/>
    <property type="evidence" value="ECO:0007669"/>
    <property type="project" value="InterPro"/>
</dbReference>
<name>B0XZN7_ASPFC</name>
<keyword evidence="3" id="KW-0812">Transmembrane</keyword>
<feature type="chain" id="PRO_5002758500" evidence="4">
    <location>
        <begin position="22"/>
        <end position="809"/>
    </location>
</feature>
<dbReference type="HOGENOM" id="CLU_348818_0_0_1"/>
<evidence type="ECO:0000256" key="1">
    <source>
        <dbReference type="ARBA" id="ARBA00022450"/>
    </source>
</evidence>
<gene>
    <name evidence="6" type="ORF">AFUB_044690</name>
</gene>
<dbReference type="InterPro" id="IPR057326">
    <property type="entry name" value="KR_dom"/>
</dbReference>
<evidence type="ECO:0000313" key="7">
    <source>
        <dbReference type="Proteomes" id="UP000001699"/>
    </source>
</evidence>
<keyword evidence="4" id="KW-0732">Signal</keyword>
<keyword evidence="3" id="KW-0472">Membrane</keyword>
<feature type="transmembrane region" description="Helical" evidence="3">
    <location>
        <begin position="764"/>
        <end position="783"/>
    </location>
</feature>
<dbReference type="Pfam" id="PF23297">
    <property type="entry name" value="ACP_SdgA_C"/>
    <property type="match status" value="1"/>
</dbReference>
<dbReference type="EMBL" id="DS499596">
    <property type="protein sequence ID" value="EDP53296.1"/>
    <property type="molecule type" value="Genomic_DNA"/>
</dbReference>
<dbReference type="InterPro" id="IPR020806">
    <property type="entry name" value="PKS_PP-bd"/>
</dbReference>
<evidence type="ECO:0000256" key="3">
    <source>
        <dbReference type="SAM" id="Phobius"/>
    </source>
</evidence>
<reference evidence="6 7" key="1">
    <citation type="journal article" date="2008" name="PLoS Genet.">
        <title>Genomic islands in the pathogenic filamentous fungus Aspergillus fumigatus.</title>
        <authorList>
            <person name="Fedorova N.D."/>
            <person name="Khaldi N."/>
            <person name="Joardar V.S."/>
            <person name="Maiti R."/>
            <person name="Amedeo P."/>
            <person name="Anderson M.J."/>
            <person name="Crabtree J."/>
            <person name="Silva J.C."/>
            <person name="Badger J.H."/>
            <person name="Albarraq A."/>
            <person name="Angiuoli S."/>
            <person name="Bussey H."/>
            <person name="Bowyer P."/>
            <person name="Cotty P.J."/>
            <person name="Dyer P.S."/>
            <person name="Egan A."/>
            <person name="Galens K."/>
            <person name="Fraser-Liggett C.M."/>
            <person name="Haas B.J."/>
            <person name="Inman J.M."/>
            <person name="Kent R."/>
            <person name="Lemieux S."/>
            <person name="Malavazi I."/>
            <person name="Orvis J."/>
            <person name="Roemer T."/>
            <person name="Ronning C.M."/>
            <person name="Sundaram J.P."/>
            <person name="Sutton G."/>
            <person name="Turner G."/>
            <person name="Venter J.C."/>
            <person name="White O.R."/>
            <person name="Whitty B.R."/>
            <person name="Youngman P."/>
            <person name="Wolfe K.H."/>
            <person name="Goldman G.H."/>
            <person name="Wortman J.R."/>
            <person name="Jiang B."/>
            <person name="Denning D.W."/>
            <person name="Nierman W.C."/>
        </authorList>
    </citation>
    <scope>NUCLEOTIDE SEQUENCE [LARGE SCALE GENOMIC DNA]</scope>
    <source>
        <strain evidence="7">CBS 144.89 / FGSC A1163 / CEA10</strain>
    </source>
</reference>
<feature type="domain" description="Carrier" evidence="5">
    <location>
        <begin position="631"/>
        <end position="708"/>
    </location>
</feature>
<dbReference type="Gene3D" id="3.50.50.60">
    <property type="entry name" value="FAD/NAD(P)-binding domain"/>
    <property type="match status" value="1"/>
</dbReference>
<keyword evidence="7" id="KW-1185">Reference proteome</keyword>
<protein>
    <submittedName>
        <fullName evidence="6">PKS-like enzyme, putative</fullName>
    </submittedName>
</protein>
<evidence type="ECO:0000259" key="5">
    <source>
        <dbReference type="PROSITE" id="PS50075"/>
    </source>
</evidence>
<dbReference type="PROSITE" id="PS50075">
    <property type="entry name" value="CARRIER"/>
    <property type="match status" value="1"/>
</dbReference>
<dbReference type="GO" id="GO:0044550">
    <property type="term" value="P:secondary metabolite biosynthetic process"/>
    <property type="evidence" value="ECO:0007669"/>
    <property type="project" value="TreeGrafter"/>
</dbReference>
<dbReference type="Pfam" id="PF08659">
    <property type="entry name" value="KR"/>
    <property type="match status" value="1"/>
</dbReference>
<dbReference type="VEuPathDB" id="FungiDB:AFUB_044690"/>
<dbReference type="PhylomeDB" id="B0XZN7"/>
<dbReference type="PANTHER" id="PTHR43775:SF29">
    <property type="entry name" value="ASPERFURANONE POLYKETIDE SYNTHASE AFOG-RELATED"/>
    <property type="match status" value="1"/>
</dbReference>
<dbReference type="InterPro" id="IPR009081">
    <property type="entry name" value="PP-bd_ACP"/>
</dbReference>
<dbReference type="AlphaFoldDB" id="B0XZN7"/>
<dbReference type="Pfam" id="PF13602">
    <property type="entry name" value="ADH_zinc_N_2"/>
    <property type="match status" value="1"/>
</dbReference>
<dbReference type="OrthoDB" id="329835at2759"/>
<dbReference type="Gene3D" id="1.10.1200.10">
    <property type="entry name" value="ACP-like"/>
    <property type="match status" value="1"/>
</dbReference>
<evidence type="ECO:0000256" key="2">
    <source>
        <dbReference type="ARBA" id="ARBA00022553"/>
    </source>
</evidence>